<dbReference type="InterPro" id="IPR034045">
    <property type="entry name" value="Pep_S8_CspA-like"/>
</dbReference>
<sequence length="477" mass="52001">MKKMKKYAFRHLTGEGIDYTNPVFRDANGQSRILAIWDQTIQEGSPPEGFLYGTEYTREDINRALAAQDPYSVVPSRDEIGHGSAMAGVAAGSILVNGSSSAYVGAAPDADILVVKLKEAKQYLRDFYLVPQGVPAFQENDIMLAVKYADGFARLFRRPVVICLGLGTSFGDHAGNSALARYLRWVGVKRNRAVVVCGGNEGNAAHHYQGALEKRTTAAPSGVNVEIRVAEDVRGFFLELWGSVPDVFHVTVRSPGGETIPAGRLGVRQSITYGFVYERTRVTVDSVLVEPASGEELILFRVQDPTPGIWTFRVEAVGEVHNGTFHMWLPITAFMSSQVYFLESTPYTTLTEPSMAADIISVSTYNAANNSFYAESGRGFSRLGDIRPDFAAPGVNISTIYGKQTGSSLAAAITAGAVAQFMQWAIVEGNNELVESREIKNYLIRGASRSSDLSYPNREWGYGRLNMVGTFDALIGL</sequence>
<evidence type="ECO:0000313" key="7">
    <source>
        <dbReference type="EMBL" id="HIW82227.1"/>
    </source>
</evidence>
<evidence type="ECO:0000313" key="8">
    <source>
        <dbReference type="Proteomes" id="UP000824265"/>
    </source>
</evidence>
<protein>
    <submittedName>
        <fullName evidence="7">S8 family peptidase</fullName>
    </submittedName>
</protein>
<dbReference type="GO" id="GO:0004252">
    <property type="term" value="F:serine-type endopeptidase activity"/>
    <property type="evidence" value="ECO:0007669"/>
    <property type="project" value="InterPro"/>
</dbReference>
<dbReference type="PROSITE" id="PS51892">
    <property type="entry name" value="SUBTILASE"/>
    <property type="match status" value="1"/>
</dbReference>
<dbReference type="GO" id="GO:0006508">
    <property type="term" value="P:proteolysis"/>
    <property type="evidence" value="ECO:0007669"/>
    <property type="project" value="UniProtKB-KW"/>
</dbReference>
<evidence type="ECO:0000256" key="5">
    <source>
        <dbReference type="PROSITE-ProRule" id="PRU01240"/>
    </source>
</evidence>
<evidence type="ECO:0000256" key="4">
    <source>
        <dbReference type="ARBA" id="ARBA00022825"/>
    </source>
</evidence>
<comment type="caution">
    <text evidence="7">The sequence shown here is derived from an EMBL/GenBank/DDBJ whole genome shotgun (WGS) entry which is preliminary data.</text>
</comment>
<evidence type="ECO:0000256" key="1">
    <source>
        <dbReference type="ARBA" id="ARBA00011073"/>
    </source>
</evidence>
<comment type="similarity">
    <text evidence="1 5">Belongs to the peptidase S8 family.</text>
</comment>
<comment type="caution">
    <text evidence="5">Lacks conserved residue(s) required for the propagation of feature annotation.</text>
</comment>
<dbReference type="PANTHER" id="PTHR43806:SF11">
    <property type="entry name" value="CEREVISIN-RELATED"/>
    <property type="match status" value="1"/>
</dbReference>
<dbReference type="Pfam" id="PF00082">
    <property type="entry name" value="Peptidase_S8"/>
    <property type="match status" value="2"/>
</dbReference>
<dbReference type="AlphaFoldDB" id="A0A9D1UBZ8"/>
<proteinExistence type="inferred from homology"/>
<dbReference type="EMBL" id="DXGH01000066">
    <property type="protein sequence ID" value="HIW82227.1"/>
    <property type="molecule type" value="Genomic_DNA"/>
</dbReference>
<dbReference type="PANTHER" id="PTHR43806">
    <property type="entry name" value="PEPTIDASE S8"/>
    <property type="match status" value="1"/>
</dbReference>
<organism evidence="7 8">
    <name type="scientific">Candidatus Acetatifactor stercoripullorum</name>
    <dbReference type="NCBI Taxonomy" id="2838414"/>
    <lineage>
        <taxon>Bacteria</taxon>
        <taxon>Bacillati</taxon>
        <taxon>Bacillota</taxon>
        <taxon>Clostridia</taxon>
        <taxon>Lachnospirales</taxon>
        <taxon>Lachnospiraceae</taxon>
        <taxon>Acetatifactor</taxon>
    </lineage>
</organism>
<keyword evidence="2" id="KW-0645">Protease</keyword>
<dbReference type="Gene3D" id="3.40.50.200">
    <property type="entry name" value="Peptidase S8/S53 domain"/>
    <property type="match status" value="1"/>
</dbReference>
<dbReference type="CDD" id="cd07478">
    <property type="entry name" value="Peptidases_S8_CspA-like"/>
    <property type="match status" value="1"/>
</dbReference>
<evidence type="ECO:0000259" key="6">
    <source>
        <dbReference type="Pfam" id="PF00082"/>
    </source>
</evidence>
<dbReference type="Gene3D" id="2.60.120.1290">
    <property type="match status" value="1"/>
</dbReference>
<keyword evidence="4" id="KW-0720">Serine protease</keyword>
<evidence type="ECO:0000256" key="2">
    <source>
        <dbReference type="ARBA" id="ARBA00022670"/>
    </source>
</evidence>
<name>A0A9D1UBZ8_9FIRM</name>
<feature type="domain" description="Peptidase S8/S53" evidence="6">
    <location>
        <begin position="16"/>
        <end position="209"/>
    </location>
</feature>
<accession>A0A9D1UBZ8</accession>
<reference evidence="7" key="1">
    <citation type="journal article" date="2021" name="PeerJ">
        <title>Extensive microbial diversity within the chicken gut microbiome revealed by metagenomics and culture.</title>
        <authorList>
            <person name="Gilroy R."/>
            <person name="Ravi A."/>
            <person name="Getino M."/>
            <person name="Pursley I."/>
            <person name="Horton D.L."/>
            <person name="Alikhan N.F."/>
            <person name="Baker D."/>
            <person name="Gharbi K."/>
            <person name="Hall N."/>
            <person name="Watson M."/>
            <person name="Adriaenssens E.M."/>
            <person name="Foster-Nyarko E."/>
            <person name="Jarju S."/>
            <person name="Secka A."/>
            <person name="Antonio M."/>
            <person name="Oren A."/>
            <person name="Chaudhuri R.R."/>
            <person name="La Ragione R."/>
            <person name="Hildebrand F."/>
            <person name="Pallen M.J."/>
        </authorList>
    </citation>
    <scope>NUCLEOTIDE SEQUENCE</scope>
    <source>
        <strain evidence="7">CHK195-6426</strain>
    </source>
</reference>
<dbReference type="Proteomes" id="UP000824265">
    <property type="component" value="Unassembled WGS sequence"/>
</dbReference>
<dbReference type="SUPFAM" id="SSF52743">
    <property type="entry name" value="Subtilisin-like"/>
    <property type="match status" value="1"/>
</dbReference>
<dbReference type="InterPro" id="IPR036852">
    <property type="entry name" value="Peptidase_S8/S53_dom_sf"/>
</dbReference>
<dbReference type="InterPro" id="IPR000209">
    <property type="entry name" value="Peptidase_S8/S53_dom"/>
</dbReference>
<reference evidence="7" key="2">
    <citation type="submission" date="2021-04" db="EMBL/GenBank/DDBJ databases">
        <authorList>
            <person name="Gilroy R."/>
        </authorList>
    </citation>
    <scope>NUCLEOTIDE SEQUENCE</scope>
    <source>
        <strain evidence="7">CHK195-6426</strain>
    </source>
</reference>
<keyword evidence="3" id="KW-0378">Hydrolase</keyword>
<evidence type="ECO:0000256" key="3">
    <source>
        <dbReference type="ARBA" id="ARBA00022801"/>
    </source>
</evidence>
<gene>
    <name evidence="7" type="ORF">H9742_12050</name>
</gene>
<feature type="domain" description="Peptidase S8/S53" evidence="6">
    <location>
        <begin position="348"/>
        <end position="463"/>
    </location>
</feature>
<dbReference type="InterPro" id="IPR050131">
    <property type="entry name" value="Peptidase_S8_subtilisin-like"/>
</dbReference>